<protein>
    <submittedName>
        <fullName evidence="1">Uncharacterized protein</fullName>
    </submittedName>
</protein>
<name>A0A081PD83_9SPHI</name>
<proteinExistence type="predicted"/>
<reference evidence="1 2" key="1">
    <citation type="journal article" date="1992" name="Int. J. Syst. Bacteriol.">
        <title>Sphingobacterium antarcticus sp. nov. a Psychrotrophic Bacterium from the Soils of Schirmacher Oasis, Antarctica.</title>
        <authorList>
            <person name="Shivaji S."/>
            <person name="Ray M.K."/>
            <person name="Rao N.S."/>
            <person name="Saiserr L."/>
            <person name="Jagannadham M.V."/>
            <person name="Kumar G.S."/>
            <person name="Reddy G."/>
            <person name="Bhargava P.M."/>
        </authorList>
    </citation>
    <scope>NUCLEOTIDE SEQUENCE [LARGE SCALE GENOMIC DNA]</scope>
    <source>
        <strain evidence="1 2">4BY</strain>
    </source>
</reference>
<gene>
    <name evidence="1" type="ORF">N180_04465</name>
</gene>
<evidence type="ECO:0000313" key="2">
    <source>
        <dbReference type="Proteomes" id="UP000028007"/>
    </source>
</evidence>
<organism evidence="1 2">
    <name type="scientific">Pedobacter antarcticus 4BY</name>
    <dbReference type="NCBI Taxonomy" id="1358423"/>
    <lineage>
        <taxon>Bacteria</taxon>
        <taxon>Pseudomonadati</taxon>
        <taxon>Bacteroidota</taxon>
        <taxon>Sphingobacteriia</taxon>
        <taxon>Sphingobacteriales</taxon>
        <taxon>Sphingobacteriaceae</taxon>
        <taxon>Pedobacter</taxon>
    </lineage>
</organism>
<keyword evidence="2" id="KW-1185">Reference proteome</keyword>
<dbReference type="RefSeq" id="WP_037443653.1">
    <property type="nucleotide sequence ID" value="NZ_JNFF01000110.1"/>
</dbReference>
<dbReference type="EMBL" id="JNFF01000110">
    <property type="protein sequence ID" value="KEQ28656.1"/>
    <property type="molecule type" value="Genomic_DNA"/>
</dbReference>
<sequence>MNPEITIALKTEASDSLTGEKFDFNVFLEQQQITTFLNDMILEYHKNHAGSPRVYEIDVIHPRTTFQTDRLTGTFTTSYRIEFYFPCDAMSEHIQAELSWTVSLNKMKNTLKIQGPIIWDIDN</sequence>
<dbReference type="Proteomes" id="UP000028007">
    <property type="component" value="Unassembled WGS sequence"/>
</dbReference>
<evidence type="ECO:0000313" key="1">
    <source>
        <dbReference type="EMBL" id="KEQ28656.1"/>
    </source>
</evidence>
<comment type="caution">
    <text evidence="1">The sequence shown here is derived from an EMBL/GenBank/DDBJ whole genome shotgun (WGS) entry which is preliminary data.</text>
</comment>
<dbReference type="AlphaFoldDB" id="A0A081PD83"/>
<accession>A0A081PD83</accession>